<evidence type="ECO:0000313" key="2">
    <source>
        <dbReference type="Proteomes" id="UP001189429"/>
    </source>
</evidence>
<organism evidence="1 2">
    <name type="scientific">Prorocentrum cordatum</name>
    <dbReference type="NCBI Taxonomy" id="2364126"/>
    <lineage>
        <taxon>Eukaryota</taxon>
        <taxon>Sar</taxon>
        <taxon>Alveolata</taxon>
        <taxon>Dinophyceae</taxon>
        <taxon>Prorocentrales</taxon>
        <taxon>Prorocentraceae</taxon>
        <taxon>Prorocentrum</taxon>
    </lineage>
</organism>
<dbReference type="EMBL" id="CAUYUJ010020881">
    <property type="protein sequence ID" value="CAK0901093.1"/>
    <property type="molecule type" value="Genomic_DNA"/>
</dbReference>
<proteinExistence type="predicted"/>
<gene>
    <name evidence="1" type="ORF">PCOR1329_LOCUS78172</name>
</gene>
<sequence>PLWLKLCFFQGLLTRACKFPRVSSFTMYRNLRPAALNMEVIPGLHLSTAKCQPKPKGYKNLRPAFLNMALVRGVHHSTAMGRPPSTPDEDAHACSPKHCDPKVADHSMDTCSTAADGESITFFGEDVASDLCESDTQPSSPFASALLVAKRRTAAGPELLSPFSRMLQAKRQSAVRQAAEHASPFGSAQRQGTALACCF</sequence>
<keyword evidence="2" id="KW-1185">Reference proteome</keyword>
<dbReference type="Proteomes" id="UP001189429">
    <property type="component" value="Unassembled WGS sequence"/>
</dbReference>
<comment type="caution">
    <text evidence="1">The sequence shown here is derived from an EMBL/GenBank/DDBJ whole genome shotgun (WGS) entry which is preliminary data.</text>
</comment>
<name>A0ABN9XN10_9DINO</name>
<protein>
    <submittedName>
        <fullName evidence="1">Uncharacterized protein</fullName>
    </submittedName>
</protein>
<feature type="non-terminal residue" evidence="1">
    <location>
        <position position="1"/>
    </location>
</feature>
<evidence type="ECO:0000313" key="1">
    <source>
        <dbReference type="EMBL" id="CAK0901093.1"/>
    </source>
</evidence>
<accession>A0ABN9XN10</accession>
<reference evidence="1" key="1">
    <citation type="submission" date="2023-10" db="EMBL/GenBank/DDBJ databases">
        <authorList>
            <person name="Chen Y."/>
            <person name="Shah S."/>
            <person name="Dougan E. K."/>
            <person name="Thang M."/>
            <person name="Chan C."/>
        </authorList>
    </citation>
    <scope>NUCLEOTIDE SEQUENCE [LARGE SCALE GENOMIC DNA]</scope>
</reference>